<gene>
    <name evidence="2" type="ORF">EWM64_g3418</name>
</gene>
<comment type="caution">
    <text evidence="2">The sequence shown here is derived from an EMBL/GenBank/DDBJ whole genome shotgun (WGS) entry which is preliminary data.</text>
</comment>
<evidence type="ECO:0000313" key="3">
    <source>
        <dbReference type="Proteomes" id="UP000298061"/>
    </source>
</evidence>
<dbReference type="EMBL" id="SFCI01000316">
    <property type="protein sequence ID" value="TFY80594.1"/>
    <property type="molecule type" value="Genomic_DNA"/>
</dbReference>
<name>A0A4Z0A2A9_9AGAM</name>
<accession>A0A4Z0A2A9</accession>
<dbReference type="AlphaFoldDB" id="A0A4Z0A2A9"/>
<feature type="compositionally biased region" description="Acidic residues" evidence="1">
    <location>
        <begin position="83"/>
        <end position="93"/>
    </location>
</feature>
<sequence>MERIGNDYADNLEWISLRHDESNTAEQEKKFSEEDIFGSDSDEEGTEENVDTAIEDGTIEQVDDATEQVDDAAVEEGPATAEIELEDDLGEQDMEIRSDSDSDSDDSDAGEDDSVGLDLGDTGFEGDADAVLDADVLSPSSLLQQADNFLWDVFANLHAHQASFPGTGT</sequence>
<evidence type="ECO:0000256" key="1">
    <source>
        <dbReference type="SAM" id="MobiDB-lite"/>
    </source>
</evidence>
<feature type="compositionally biased region" description="Acidic residues" evidence="1">
    <location>
        <begin position="101"/>
        <end position="115"/>
    </location>
</feature>
<organism evidence="2 3">
    <name type="scientific">Hericium alpestre</name>
    <dbReference type="NCBI Taxonomy" id="135208"/>
    <lineage>
        <taxon>Eukaryota</taxon>
        <taxon>Fungi</taxon>
        <taxon>Dikarya</taxon>
        <taxon>Basidiomycota</taxon>
        <taxon>Agaricomycotina</taxon>
        <taxon>Agaricomycetes</taxon>
        <taxon>Russulales</taxon>
        <taxon>Hericiaceae</taxon>
        <taxon>Hericium</taxon>
    </lineage>
</organism>
<feature type="compositionally biased region" description="Acidic residues" evidence="1">
    <location>
        <begin position="34"/>
        <end position="74"/>
    </location>
</feature>
<dbReference type="Proteomes" id="UP000298061">
    <property type="component" value="Unassembled WGS sequence"/>
</dbReference>
<proteinExistence type="predicted"/>
<reference evidence="2 3" key="1">
    <citation type="submission" date="2019-02" db="EMBL/GenBank/DDBJ databases">
        <title>Genome sequencing of the rare red list fungi Hericium alpestre (H. flagellum).</title>
        <authorList>
            <person name="Buettner E."/>
            <person name="Kellner H."/>
        </authorList>
    </citation>
    <scope>NUCLEOTIDE SEQUENCE [LARGE SCALE GENOMIC DNA]</scope>
    <source>
        <strain evidence="2 3">DSM 108284</strain>
    </source>
</reference>
<protein>
    <submittedName>
        <fullName evidence="2">Uncharacterized protein</fullName>
    </submittedName>
</protein>
<feature type="region of interest" description="Disordered" evidence="1">
    <location>
        <begin position="1"/>
        <end position="126"/>
    </location>
</feature>
<keyword evidence="3" id="KW-1185">Reference proteome</keyword>
<feature type="compositionally biased region" description="Basic and acidic residues" evidence="1">
    <location>
        <begin position="16"/>
        <end position="33"/>
    </location>
</feature>
<evidence type="ECO:0000313" key="2">
    <source>
        <dbReference type="EMBL" id="TFY80594.1"/>
    </source>
</evidence>